<organism evidence="4">
    <name type="scientific">marine sediment metagenome</name>
    <dbReference type="NCBI Taxonomy" id="412755"/>
    <lineage>
        <taxon>unclassified sequences</taxon>
        <taxon>metagenomes</taxon>
        <taxon>ecological metagenomes</taxon>
    </lineage>
</organism>
<gene>
    <name evidence="4" type="ORF">S03H2_38884</name>
</gene>
<dbReference type="InterPro" id="IPR002618">
    <property type="entry name" value="UDPGP_fam"/>
</dbReference>
<dbReference type="EMBL" id="BARU01024002">
    <property type="protein sequence ID" value="GAH59599.1"/>
    <property type="molecule type" value="Genomic_DNA"/>
</dbReference>
<keyword evidence="2" id="KW-0808">Transferase</keyword>
<name>X1I0K2_9ZZZZ</name>
<proteinExistence type="inferred from homology"/>
<reference evidence="4" key="1">
    <citation type="journal article" date="2014" name="Front. Microbiol.">
        <title>High frequency of phylogenetically diverse reductive dehalogenase-homologous genes in deep subseafloor sedimentary metagenomes.</title>
        <authorList>
            <person name="Kawai M."/>
            <person name="Futagami T."/>
            <person name="Toyoda A."/>
            <person name="Takaki Y."/>
            <person name="Nishi S."/>
            <person name="Hori S."/>
            <person name="Arai W."/>
            <person name="Tsubouchi T."/>
            <person name="Morono Y."/>
            <person name="Uchiyama I."/>
            <person name="Ito T."/>
            <person name="Fujiyama A."/>
            <person name="Inagaki F."/>
            <person name="Takami H."/>
        </authorList>
    </citation>
    <scope>NUCLEOTIDE SEQUENCE</scope>
    <source>
        <strain evidence="4">Expedition CK06-06</strain>
    </source>
</reference>
<protein>
    <recommendedName>
        <fullName evidence="5">UDP-N-acetylglucosamine pyrophosphorylase</fullName>
    </recommendedName>
</protein>
<feature type="non-terminal residue" evidence="4">
    <location>
        <position position="224"/>
    </location>
</feature>
<dbReference type="Gene3D" id="3.90.550.10">
    <property type="entry name" value="Spore Coat Polysaccharide Biosynthesis Protein SpsA, Chain A"/>
    <property type="match status" value="1"/>
</dbReference>
<evidence type="ECO:0000256" key="2">
    <source>
        <dbReference type="ARBA" id="ARBA00022679"/>
    </source>
</evidence>
<comment type="caution">
    <text evidence="4">The sequence shown here is derived from an EMBL/GenBank/DDBJ whole genome shotgun (WGS) entry which is preliminary data.</text>
</comment>
<dbReference type="InterPro" id="IPR039741">
    <property type="entry name" value="UDP-sugar_pyrophosphorylase"/>
</dbReference>
<dbReference type="SUPFAM" id="SSF53448">
    <property type="entry name" value="Nucleotide-diphospho-sugar transferases"/>
    <property type="match status" value="1"/>
</dbReference>
<evidence type="ECO:0008006" key="5">
    <source>
        <dbReference type="Google" id="ProtNLM"/>
    </source>
</evidence>
<dbReference type="GO" id="GO:0070569">
    <property type="term" value="F:uridylyltransferase activity"/>
    <property type="evidence" value="ECO:0007669"/>
    <property type="project" value="InterPro"/>
</dbReference>
<evidence type="ECO:0000256" key="1">
    <source>
        <dbReference type="ARBA" id="ARBA00010401"/>
    </source>
</evidence>
<evidence type="ECO:0000256" key="3">
    <source>
        <dbReference type="ARBA" id="ARBA00022695"/>
    </source>
</evidence>
<dbReference type="AlphaFoldDB" id="X1I0K2"/>
<comment type="similarity">
    <text evidence="1">Belongs to the UDPGP type 1 family.</text>
</comment>
<evidence type="ECO:0000313" key="4">
    <source>
        <dbReference type="EMBL" id="GAH59599.1"/>
    </source>
</evidence>
<dbReference type="InterPro" id="IPR029044">
    <property type="entry name" value="Nucleotide-diphossugar_trans"/>
</dbReference>
<dbReference type="Pfam" id="PF01704">
    <property type="entry name" value="UDPGP"/>
    <property type="match status" value="1"/>
</dbReference>
<sequence>MDDALNGLREILVPFAQEQVLRFWDRLDGPSRLRLARQIQSFDFELIDGLVKTHVPGEVSAEPIDFDPIEVVRLAQTDSERRAFERARAVGERLLSEARAACVVVAGGQGTRLGYDGPKGTFPIAPVSGKSIFQLHVEKIRALAGRLDGSIPLFVMTRAENDAVTREFFKRNKNFGLSDEDVFFLVQGTMPAVDFSGKLILDAPDHIVENPNGHGGVMPALVES</sequence>
<keyword evidence="3" id="KW-0548">Nucleotidyltransferase</keyword>
<dbReference type="PANTHER" id="PTHR11952:SF2">
    <property type="entry name" value="LD24639P"/>
    <property type="match status" value="1"/>
</dbReference>
<dbReference type="PANTHER" id="PTHR11952">
    <property type="entry name" value="UDP- GLUCOSE PYROPHOSPHORYLASE"/>
    <property type="match status" value="1"/>
</dbReference>
<accession>X1I0K2</accession>